<sequence>MWPVLFNGMAVGFAFQLCHRLHQDQLNHRPAYTDPCVTWLPPANTLANTGAVVAELCEPNPDRLTIGLDLLAAAGMLLICIRLWRQRHHMPHTPMPTRIQQEGPLPSSITAPPRYRP</sequence>
<evidence type="ECO:0000313" key="3">
    <source>
        <dbReference type="Proteomes" id="UP000233722"/>
    </source>
</evidence>
<dbReference type="AlphaFoldDB" id="A0A2N3QNN1"/>
<gene>
    <name evidence="2" type="ORF">CQR45_1764</name>
</gene>
<reference evidence="2 3" key="1">
    <citation type="submission" date="2017-10" db="EMBL/GenBank/DDBJ databases">
        <title>Bifidobacterium genomics.</title>
        <authorList>
            <person name="Lugli G.A."/>
            <person name="Milani C."/>
            <person name="Mancabelli L."/>
        </authorList>
    </citation>
    <scope>NUCLEOTIDE SEQUENCE [LARGE SCALE GENOMIC DNA]</scope>
    <source>
        <strain evidence="2 3">1747B</strain>
    </source>
</reference>
<feature type="region of interest" description="Disordered" evidence="1">
    <location>
        <begin position="92"/>
        <end position="117"/>
    </location>
</feature>
<evidence type="ECO:0000313" key="2">
    <source>
        <dbReference type="EMBL" id="PKU93234.1"/>
    </source>
</evidence>
<proteinExistence type="predicted"/>
<dbReference type="EMBL" id="PCHA01000037">
    <property type="protein sequence ID" value="PKU93234.1"/>
    <property type="molecule type" value="Genomic_DNA"/>
</dbReference>
<organism evidence="2 3">
    <name type="scientific">Bifidobacterium pseudolongum subsp. globosum</name>
    <dbReference type="NCBI Taxonomy" id="1690"/>
    <lineage>
        <taxon>Bacteria</taxon>
        <taxon>Bacillati</taxon>
        <taxon>Actinomycetota</taxon>
        <taxon>Actinomycetes</taxon>
        <taxon>Bifidobacteriales</taxon>
        <taxon>Bifidobacteriaceae</taxon>
        <taxon>Bifidobacterium</taxon>
    </lineage>
</organism>
<comment type="caution">
    <text evidence="2">The sequence shown here is derived from an EMBL/GenBank/DDBJ whole genome shotgun (WGS) entry which is preliminary data.</text>
</comment>
<accession>A0A2N3QNN1</accession>
<name>A0A2N3QNN1_9BIFI</name>
<evidence type="ECO:0000256" key="1">
    <source>
        <dbReference type="SAM" id="MobiDB-lite"/>
    </source>
</evidence>
<dbReference type="Proteomes" id="UP000233722">
    <property type="component" value="Unassembled WGS sequence"/>
</dbReference>
<protein>
    <submittedName>
        <fullName evidence="2">Uncharacterized protein</fullName>
    </submittedName>
</protein>